<comment type="caution">
    <text evidence="7">Lacks conserved residue(s) required for the propagation of feature annotation.</text>
</comment>
<dbReference type="EC" id="1.1.1.49" evidence="7"/>
<comment type="caution">
    <text evidence="10">The sequence shown here is derived from an EMBL/GenBank/DDBJ whole genome shotgun (WGS) entry which is preliminary data.</text>
</comment>
<feature type="binding site" evidence="7">
    <location>
        <begin position="19"/>
        <end position="26"/>
    </location>
    <ligand>
        <name>NADP(+)</name>
        <dbReference type="ChEBI" id="CHEBI:58349"/>
    </ligand>
</feature>
<dbReference type="InterPro" id="IPR001282">
    <property type="entry name" value="G6P_DH"/>
</dbReference>
<dbReference type="SUPFAM" id="SSF55347">
    <property type="entry name" value="Glyceraldehyde-3-phosphate dehydrogenase-like, C-terminal domain"/>
    <property type="match status" value="1"/>
</dbReference>
<feature type="binding site" evidence="7">
    <location>
        <position position="241"/>
    </location>
    <ligand>
        <name>substrate</name>
    </ligand>
</feature>
<feature type="binding site" evidence="7">
    <location>
        <position position="336"/>
    </location>
    <ligand>
        <name>substrate</name>
    </ligand>
</feature>
<feature type="binding site" evidence="7">
    <location>
        <position position="341"/>
    </location>
    <ligand>
        <name>substrate</name>
    </ligand>
</feature>
<evidence type="ECO:0000256" key="5">
    <source>
        <dbReference type="ARBA" id="ARBA00023002"/>
    </source>
</evidence>
<dbReference type="GO" id="GO:0050661">
    <property type="term" value="F:NADP binding"/>
    <property type="evidence" value="ECO:0007669"/>
    <property type="project" value="UniProtKB-UniRule"/>
</dbReference>
<evidence type="ECO:0000313" key="11">
    <source>
        <dbReference type="Proteomes" id="UP000176339"/>
    </source>
</evidence>
<dbReference type="GO" id="GO:0009051">
    <property type="term" value="P:pentose-phosphate shunt, oxidative branch"/>
    <property type="evidence" value="ECO:0007669"/>
    <property type="project" value="TreeGrafter"/>
</dbReference>
<dbReference type="EMBL" id="MFEN01000011">
    <property type="protein sequence ID" value="OGE84455.1"/>
    <property type="molecule type" value="Genomic_DNA"/>
</dbReference>
<dbReference type="Pfam" id="PF00479">
    <property type="entry name" value="G6PD_N"/>
    <property type="match status" value="1"/>
</dbReference>
<keyword evidence="3 7" id="KW-0313">Glucose metabolism</keyword>
<dbReference type="InterPro" id="IPR019796">
    <property type="entry name" value="G6P_DH_AS"/>
</dbReference>
<evidence type="ECO:0000256" key="1">
    <source>
        <dbReference type="ARBA" id="ARBA00004937"/>
    </source>
</evidence>
<dbReference type="GO" id="GO:0006006">
    <property type="term" value="P:glucose metabolic process"/>
    <property type="evidence" value="ECO:0007669"/>
    <property type="project" value="UniProtKB-KW"/>
</dbReference>
<dbReference type="Pfam" id="PF02781">
    <property type="entry name" value="G6PD_C"/>
    <property type="match status" value="1"/>
</dbReference>
<dbReference type="PROSITE" id="PS00069">
    <property type="entry name" value="G6P_DEHYDROGENASE"/>
    <property type="match status" value="1"/>
</dbReference>
<evidence type="ECO:0000313" key="10">
    <source>
        <dbReference type="EMBL" id="OGE84455.1"/>
    </source>
</evidence>
<evidence type="ECO:0000256" key="4">
    <source>
        <dbReference type="ARBA" id="ARBA00022857"/>
    </source>
</evidence>
<evidence type="ECO:0000256" key="7">
    <source>
        <dbReference type="HAMAP-Rule" id="MF_00966"/>
    </source>
</evidence>
<keyword evidence="6 7" id="KW-0119">Carbohydrate metabolism</keyword>
<evidence type="ECO:0000256" key="6">
    <source>
        <dbReference type="ARBA" id="ARBA00023277"/>
    </source>
</evidence>
<feature type="binding site" evidence="7">
    <location>
        <position position="53"/>
    </location>
    <ligand>
        <name>NADP(+)</name>
        <dbReference type="ChEBI" id="CHEBI:58349"/>
    </ligand>
</feature>
<name>A0A1F5P3Q6_9BACT</name>
<feature type="binding site" evidence="7">
    <location>
        <position position="154"/>
    </location>
    <ligand>
        <name>NADP(+)</name>
        <dbReference type="ChEBI" id="CHEBI:58349"/>
    </ligand>
</feature>
<dbReference type="InterPro" id="IPR022674">
    <property type="entry name" value="G6P_DH_NAD-bd"/>
</dbReference>
<organism evidence="10 11">
    <name type="scientific">Candidatus Doudnabacteria bacterium RIFCSPHIGHO2_01_FULL_49_9</name>
    <dbReference type="NCBI Taxonomy" id="1817827"/>
    <lineage>
        <taxon>Bacteria</taxon>
        <taxon>Candidatus Doudnaibacteriota</taxon>
    </lineage>
</organism>
<feature type="domain" description="Glucose-6-phosphate dehydrogenase C-terminal" evidence="9">
    <location>
        <begin position="196"/>
        <end position="479"/>
    </location>
</feature>
<gene>
    <name evidence="7" type="primary">zwf</name>
    <name evidence="10" type="ORF">A2846_00935</name>
</gene>
<keyword evidence="5 7" id="KW-0560">Oxidoreductase</keyword>
<dbReference type="InterPro" id="IPR036291">
    <property type="entry name" value="NAD(P)-bd_dom_sf"/>
</dbReference>
<feature type="binding site" evidence="7">
    <location>
        <position position="188"/>
    </location>
    <ligand>
        <name>substrate</name>
    </ligand>
</feature>
<evidence type="ECO:0000256" key="3">
    <source>
        <dbReference type="ARBA" id="ARBA00022526"/>
    </source>
</evidence>
<dbReference type="PIRSF" id="PIRSF000110">
    <property type="entry name" value="G6PD"/>
    <property type="match status" value="1"/>
</dbReference>
<proteinExistence type="inferred from homology"/>
<dbReference type="UniPathway" id="UPA00115">
    <property type="reaction ID" value="UER00408"/>
</dbReference>
<accession>A0A1F5P3Q6</accession>
<dbReference type="SUPFAM" id="SSF51735">
    <property type="entry name" value="NAD(P)-binding Rossmann-fold domains"/>
    <property type="match status" value="1"/>
</dbReference>
<protein>
    <recommendedName>
        <fullName evidence="7">Glucose-6-phosphate 1-dehydrogenase</fullName>
        <shortName evidence="7">G6PD</shortName>
        <ecNumber evidence="7">1.1.1.49</ecNumber>
    </recommendedName>
</protein>
<dbReference type="Proteomes" id="UP000176339">
    <property type="component" value="Unassembled WGS sequence"/>
</dbReference>
<comment type="similarity">
    <text evidence="2 7">Belongs to the glucose-6-phosphate dehydrogenase family.</text>
</comment>
<evidence type="ECO:0000259" key="8">
    <source>
        <dbReference type="Pfam" id="PF00479"/>
    </source>
</evidence>
<dbReference type="Gene3D" id="3.30.360.10">
    <property type="entry name" value="Dihydrodipicolinate Reductase, domain 2"/>
    <property type="match status" value="1"/>
</dbReference>
<dbReference type="GO" id="GO:0004345">
    <property type="term" value="F:glucose-6-phosphate dehydrogenase activity"/>
    <property type="evidence" value="ECO:0007669"/>
    <property type="project" value="UniProtKB-UniRule"/>
</dbReference>
<evidence type="ECO:0000256" key="2">
    <source>
        <dbReference type="ARBA" id="ARBA00009975"/>
    </source>
</evidence>
<comment type="catalytic activity">
    <reaction evidence="7">
        <text>D-glucose 6-phosphate + NADP(+) = 6-phospho-D-glucono-1,5-lactone + NADPH + H(+)</text>
        <dbReference type="Rhea" id="RHEA:15841"/>
        <dbReference type="ChEBI" id="CHEBI:15378"/>
        <dbReference type="ChEBI" id="CHEBI:57783"/>
        <dbReference type="ChEBI" id="CHEBI:57955"/>
        <dbReference type="ChEBI" id="CHEBI:58349"/>
        <dbReference type="ChEBI" id="CHEBI:61548"/>
        <dbReference type="EC" id="1.1.1.49"/>
    </reaction>
</comment>
<comment type="pathway">
    <text evidence="1 7">Carbohydrate degradation; pentose phosphate pathway; D-ribulose 5-phosphate from D-glucose 6-phosphate (oxidative stage): step 1/3.</text>
</comment>
<dbReference type="NCBIfam" id="TIGR00871">
    <property type="entry name" value="zwf"/>
    <property type="match status" value="1"/>
</dbReference>
<dbReference type="GO" id="GO:0005829">
    <property type="term" value="C:cytosol"/>
    <property type="evidence" value="ECO:0007669"/>
    <property type="project" value="TreeGrafter"/>
</dbReference>
<keyword evidence="4 7" id="KW-0521">NADP</keyword>
<feature type="domain" description="Glucose-6-phosphate dehydrogenase NAD-binding" evidence="8">
    <location>
        <begin position="16"/>
        <end position="193"/>
    </location>
</feature>
<dbReference type="InterPro" id="IPR022675">
    <property type="entry name" value="G6P_DH_C"/>
</dbReference>
<feature type="active site" description="Proton acceptor" evidence="7">
    <location>
        <position position="246"/>
    </location>
</feature>
<reference evidence="10 11" key="1">
    <citation type="journal article" date="2016" name="Nat. Commun.">
        <title>Thousands of microbial genomes shed light on interconnected biogeochemical processes in an aquifer system.</title>
        <authorList>
            <person name="Anantharaman K."/>
            <person name="Brown C.T."/>
            <person name="Hug L.A."/>
            <person name="Sharon I."/>
            <person name="Castelle C.J."/>
            <person name="Probst A.J."/>
            <person name="Thomas B.C."/>
            <person name="Singh A."/>
            <person name="Wilkins M.J."/>
            <person name="Karaoz U."/>
            <person name="Brodie E.L."/>
            <person name="Williams K.H."/>
            <person name="Hubbard S.S."/>
            <person name="Banfield J.F."/>
        </authorList>
    </citation>
    <scope>NUCLEOTIDE SEQUENCE [LARGE SCALE GENOMIC DNA]</scope>
</reference>
<dbReference type="AlphaFoldDB" id="A0A1F5P3Q6"/>
<dbReference type="HAMAP" id="MF_00966">
    <property type="entry name" value="G6PD"/>
    <property type="match status" value="1"/>
</dbReference>
<dbReference type="PANTHER" id="PTHR23429">
    <property type="entry name" value="GLUCOSE-6-PHOSPHATE 1-DEHYDROGENASE G6PD"/>
    <property type="match status" value="1"/>
</dbReference>
<dbReference type="PRINTS" id="PR00079">
    <property type="entry name" value="G6PDHDRGNASE"/>
</dbReference>
<feature type="binding site" evidence="7">
    <location>
        <position position="184"/>
    </location>
    <ligand>
        <name>substrate</name>
    </ligand>
</feature>
<sequence>MQSRESKDRLDPTILVIFGATGELSRERLIPAIFRLFERKLLPKKFQIVGFARSVFSHEEFRKKVKPAHGSGEWDKFAKEIFYTPGNFTSEADFVSLVKFLDKLETKGHSCANRLFYFATLPSHYHTISHALEKSGLLRGCSLHKRQTRVVLEKPFGADLGSARKLDNTLSKYFAEEQIYRIDHYLGKETVQNLLTVRFANSIFEPVWNREYIDHVQISSMQETGIGNRGAFYEQTGAIRDIIQNHLMQLLALICMERPNDLSSGAIRDERNKIIKAIRKPTKAELAKTLVAGQYLGYRKEANVAPYSRVETFATMKLFVDNQRWRGVPFYLRTGKFIRQKLTRISVHFKRPVPNLFSDQPILPNVLIFEIQPNEGLFLDLTAKFPGFGVKLHPVTMELGYHSAFHGEFPEAYERLLLDFIQGDQRLFARSDEIENSWKYIDELEKFIASKRPKLETYKPGTWGPNSADKIMARDGRGWYN</sequence>
<comment type="function">
    <text evidence="7">Catalyzes the oxidation of glucose 6-phosphate to 6-phosphogluconolactone.</text>
</comment>
<evidence type="ECO:0000259" key="9">
    <source>
        <dbReference type="Pfam" id="PF02781"/>
    </source>
</evidence>
<dbReference type="Gene3D" id="3.40.50.720">
    <property type="entry name" value="NAD(P)-binding Rossmann-like Domain"/>
    <property type="match status" value="1"/>
</dbReference>
<dbReference type="PANTHER" id="PTHR23429:SF0">
    <property type="entry name" value="GLUCOSE-6-PHOSPHATE 1-DEHYDROGENASE"/>
    <property type="match status" value="1"/>
</dbReference>